<organism evidence="1 2">
    <name type="scientific">Photobacterium proteolyticum</name>
    <dbReference type="NCBI Taxonomy" id="1903952"/>
    <lineage>
        <taxon>Bacteria</taxon>
        <taxon>Pseudomonadati</taxon>
        <taxon>Pseudomonadota</taxon>
        <taxon>Gammaproteobacteria</taxon>
        <taxon>Vibrionales</taxon>
        <taxon>Vibrionaceae</taxon>
        <taxon>Photobacterium</taxon>
    </lineage>
</organism>
<dbReference type="Pfam" id="PF00300">
    <property type="entry name" value="His_Phos_1"/>
    <property type="match status" value="1"/>
</dbReference>
<dbReference type="RefSeq" id="WP_075767397.1">
    <property type="nucleotide sequence ID" value="NZ_MJIL01000095.1"/>
</dbReference>
<dbReference type="InterPro" id="IPR029033">
    <property type="entry name" value="His_PPase_superfam"/>
</dbReference>
<dbReference type="InterPro" id="IPR050275">
    <property type="entry name" value="PGM_Phosphatase"/>
</dbReference>
<dbReference type="OrthoDB" id="9783269at2"/>
<dbReference type="EMBL" id="MJIL01000095">
    <property type="protein sequence ID" value="OLQ71118.1"/>
    <property type="molecule type" value="Genomic_DNA"/>
</dbReference>
<evidence type="ECO:0000313" key="2">
    <source>
        <dbReference type="Proteomes" id="UP000186905"/>
    </source>
</evidence>
<dbReference type="CDD" id="cd07067">
    <property type="entry name" value="HP_PGM_like"/>
    <property type="match status" value="1"/>
</dbReference>
<keyword evidence="2" id="KW-1185">Reference proteome</keyword>
<evidence type="ECO:0000313" key="1">
    <source>
        <dbReference type="EMBL" id="OLQ71118.1"/>
    </source>
</evidence>
<dbReference type="Proteomes" id="UP000186905">
    <property type="component" value="Unassembled WGS sequence"/>
</dbReference>
<dbReference type="PANTHER" id="PTHR48100:SF1">
    <property type="entry name" value="HISTIDINE PHOSPHATASE FAMILY PROTEIN-RELATED"/>
    <property type="match status" value="1"/>
</dbReference>
<dbReference type="SMART" id="SM00855">
    <property type="entry name" value="PGAM"/>
    <property type="match status" value="1"/>
</dbReference>
<sequence>MNQTSTTRIDILRHGLPEGDGCLRGHTDFPITTEGLAQMHAAVEGLHDVEQVLSSPLQRCHDFAKQFAANLALPLEQCPDWKEMNFGRWDGQSRDSLWQTERELLSSYWKDPWQSTPHGGETLQEFDSRVVKAWQLLLNRYQGKRILLVTHGGVMKQLLRILLDMPESASYLQRIDLPYAARYRVTVYRDKNGEYWPQVQWPVQQQY</sequence>
<reference evidence="1 2" key="1">
    <citation type="submission" date="2016-09" db="EMBL/GenBank/DDBJ databases">
        <title>Photobacterium proteolyticum sp. nov. a protease producing bacterium isolated from ocean sediments of Laizhou Bay.</title>
        <authorList>
            <person name="Li Y."/>
        </authorList>
    </citation>
    <scope>NUCLEOTIDE SEQUENCE [LARGE SCALE GENOMIC DNA]</scope>
    <source>
        <strain evidence="1 2">13-12</strain>
    </source>
</reference>
<dbReference type="InterPro" id="IPR013078">
    <property type="entry name" value="His_Pase_superF_clade-1"/>
</dbReference>
<dbReference type="PANTHER" id="PTHR48100">
    <property type="entry name" value="BROAD-SPECIFICITY PHOSPHATASE YOR283W-RELATED"/>
    <property type="match status" value="1"/>
</dbReference>
<name>A0A1Q9G9T7_9GAMM</name>
<dbReference type="STRING" id="1903952.BIT28_02805"/>
<proteinExistence type="predicted"/>
<dbReference type="GO" id="GO:0016791">
    <property type="term" value="F:phosphatase activity"/>
    <property type="evidence" value="ECO:0007669"/>
    <property type="project" value="TreeGrafter"/>
</dbReference>
<accession>A0A1Q9G9T7</accession>
<dbReference type="AlphaFoldDB" id="A0A1Q9G9T7"/>
<dbReference type="GO" id="GO:0005737">
    <property type="term" value="C:cytoplasm"/>
    <property type="evidence" value="ECO:0007669"/>
    <property type="project" value="TreeGrafter"/>
</dbReference>
<protein>
    <submittedName>
        <fullName evidence="1">Alpha-ribazole phosphatase</fullName>
    </submittedName>
</protein>
<dbReference type="SUPFAM" id="SSF53254">
    <property type="entry name" value="Phosphoglycerate mutase-like"/>
    <property type="match status" value="1"/>
</dbReference>
<comment type="caution">
    <text evidence="1">The sequence shown here is derived from an EMBL/GenBank/DDBJ whole genome shotgun (WGS) entry which is preliminary data.</text>
</comment>
<gene>
    <name evidence="1" type="ORF">BIT28_02805</name>
</gene>
<dbReference type="Gene3D" id="3.40.50.1240">
    <property type="entry name" value="Phosphoglycerate mutase-like"/>
    <property type="match status" value="1"/>
</dbReference>